<organism evidence="2 5">
    <name type="scientific">Mycobacteroides abscessus subsp. abscessus</name>
    <dbReference type="NCBI Taxonomy" id="1185650"/>
    <lineage>
        <taxon>Bacteria</taxon>
        <taxon>Bacillati</taxon>
        <taxon>Actinomycetota</taxon>
        <taxon>Actinomycetes</taxon>
        <taxon>Mycobacteriales</taxon>
        <taxon>Mycobacteriaceae</taxon>
        <taxon>Mycobacteroides</taxon>
        <taxon>Mycobacteroides abscessus</taxon>
    </lineage>
</organism>
<gene>
    <name evidence="2" type="ORF">SAMEA2070301_01247</name>
    <name evidence="3" type="ORF">SAMEA2152244_04907</name>
</gene>
<feature type="region of interest" description="Disordered" evidence="1">
    <location>
        <begin position="27"/>
        <end position="46"/>
    </location>
</feature>
<dbReference type="AlphaFoldDB" id="A0A1N4R4G1"/>
<feature type="compositionally biased region" description="Basic and acidic residues" evidence="1">
    <location>
        <begin position="30"/>
        <end position="39"/>
    </location>
</feature>
<proteinExistence type="predicted"/>
<comment type="caution">
    <text evidence="2">The sequence shown here is derived from an EMBL/GenBank/DDBJ whole genome shotgun (WGS) entry which is preliminary data.</text>
</comment>
<evidence type="ECO:0000313" key="2">
    <source>
        <dbReference type="EMBL" id="SIA50570.1"/>
    </source>
</evidence>
<reference evidence="4 5" key="1">
    <citation type="submission" date="2016-11" db="EMBL/GenBank/DDBJ databases">
        <authorList>
            <consortium name="Pathogen Informatics"/>
        </authorList>
    </citation>
    <scope>NUCLEOTIDE SEQUENCE [LARGE SCALE GENOMIC DNA]</scope>
    <source>
        <strain evidence="2 5">104</strain>
        <strain evidence="3 4">696</strain>
    </source>
</reference>
<evidence type="ECO:0000313" key="5">
    <source>
        <dbReference type="Proteomes" id="UP000185210"/>
    </source>
</evidence>
<evidence type="ECO:0000313" key="3">
    <source>
        <dbReference type="EMBL" id="SIN50487.1"/>
    </source>
</evidence>
<sequence>MSIGLIALTPFAVLLGYLCWQLVRKASPRGPDHGGRRVSDGAPGYSPGAGADTGTFGFFGGFGGGSGGGYCDSGGFSDGGGGCDGGS</sequence>
<evidence type="ECO:0000313" key="4">
    <source>
        <dbReference type="Proteomes" id="UP000184831"/>
    </source>
</evidence>
<dbReference type="EMBL" id="FSQE01000017">
    <property type="protein sequence ID" value="SIN50487.1"/>
    <property type="molecule type" value="Genomic_DNA"/>
</dbReference>
<name>A0A1N4R4G1_9MYCO</name>
<dbReference type="RefSeq" id="WP_131722809.1">
    <property type="nucleotide sequence ID" value="NZ_FSFL01000002.1"/>
</dbReference>
<protein>
    <submittedName>
        <fullName evidence="2">Uncharacterized protein</fullName>
    </submittedName>
</protein>
<evidence type="ECO:0000256" key="1">
    <source>
        <dbReference type="SAM" id="MobiDB-lite"/>
    </source>
</evidence>
<accession>A0A1N4R4G1</accession>
<dbReference type="Proteomes" id="UP000185210">
    <property type="component" value="Unassembled WGS sequence"/>
</dbReference>
<dbReference type="Proteomes" id="UP000184831">
    <property type="component" value="Unassembled WGS sequence"/>
</dbReference>
<dbReference type="EMBL" id="FSHM01000002">
    <property type="protein sequence ID" value="SIA50570.1"/>
    <property type="molecule type" value="Genomic_DNA"/>
</dbReference>